<dbReference type="PROSITE" id="PS51257">
    <property type="entry name" value="PROKAR_LIPOPROTEIN"/>
    <property type="match status" value="1"/>
</dbReference>
<protein>
    <recommendedName>
        <fullName evidence="2">Lipoprotein</fullName>
    </recommendedName>
</protein>
<organism evidence="1">
    <name type="scientific">uncultured bacterium</name>
    <name type="common">gcode 4</name>
    <dbReference type="NCBI Taxonomy" id="1234023"/>
    <lineage>
        <taxon>Bacteria</taxon>
        <taxon>environmental samples</taxon>
    </lineage>
</organism>
<evidence type="ECO:0008006" key="2">
    <source>
        <dbReference type="Google" id="ProtNLM"/>
    </source>
</evidence>
<comment type="caution">
    <text evidence="1">The sequence shown here is derived from an EMBL/GenBank/DDBJ whole genome shotgun (WGS) entry which is preliminary data.</text>
</comment>
<reference evidence="1" key="1">
    <citation type="journal article" date="2012" name="Science">
        <title>Fermentation, hydrogen, and sulfur metabolism in multiple uncultivated bacterial phyla.</title>
        <authorList>
            <person name="Wrighton K.C."/>
            <person name="Thomas B.C."/>
            <person name="Sharon I."/>
            <person name="Miller C.S."/>
            <person name="Castelle C.J."/>
            <person name="VerBerkmoes N.C."/>
            <person name="Wilkins M.J."/>
            <person name="Hettich R.L."/>
            <person name="Lipton M.S."/>
            <person name="Williams K.H."/>
            <person name="Long P.E."/>
            <person name="Banfield J.F."/>
        </authorList>
    </citation>
    <scope>NUCLEOTIDE SEQUENCE [LARGE SCALE GENOMIC DNA]</scope>
</reference>
<accession>K1ZIV1</accession>
<dbReference type="AlphaFoldDB" id="K1ZIV1"/>
<sequence length="176" mass="22001">MKKILLLLIPFLFLLSCSNLYKEESILWYWKWNNEYLRFSENGKLSFLKWTWSYLSEVIQPENAFVSYEIIEEVTPHQIYLIFTKNKEEKRIPFWIYKIENDKLIINKSKEFHKTLWSIDMWISRYELPIDFSWELDVYFRLKEIPEVKGIYYDWKFYKDIQEQEDEEIKNIFSWK</sequence>
<name>K1ZIV1_9BACT</name>
<proteinExistence type="predicted"/>
<dbReference type="EMBL" id="AMFJ01028894">
    <property type="protein sequence ID" value="EKD44363.1"/>
    <property type="molecule type" value="Genomic_DNA"/>
</dbReference>
<gene>
    <name evidence="1" type="ORF">ACD_71C00163G0002</name>
</gene>
<evidence type="ECO:0000313" key="1">
    <source>
        <dbReference type="EMBL" id="EKD44363.1"/>
    </source>
</evidence>